<dbReference type="Pfam" id="PF07992">
    <property type="entry name" value="Pyr_redox_2"/>
    <property type="match status" value="1"/>
</dbReference>
<dbReference type="GO" id="GO:0050660">
    <property type="term" value="F:flavin adenine dinucleotide binding"/>
    <property type="evidence" value="ECO:0007669"/>
    <property type="project" value="TreeGrafter"/>
</dbReference>
<dbReference type="InterPro" id="IPR023753">
    <property type="entry name" value="FAD/NAD-binding_dom"/>
</dbReference>
<gene>
    <name evidence="15" type="ORF">XE07_0021</name>
</gene>
<dbReference type="NCBIfam" id="NF004947">
    <property type="entry name" value="PRK06292.2-5"/>
    <property type="match status" value="1"/>
</dbReference>
<comment type="caution">
    <text evidence="15">The sequence shown here is derived from an EMBL/GenBank/DDBJ whole genome shotgun (WGS) entry which is preliminary data.</text>
</comment>
<dbReference type="GO" id="GO:0016787">
    <property type="term" value="F:hydrolase activity"/>
    <property type="evidence" value="ECO:0007669"/>
    <property type="project" value="UniProtKB-KW"/>
</dbReference>
<dbReference type="PANTHER" id="PTHR22912">
    <property type="entry name" value="DISULFIDE OXIDOREDUCTASE"/>
    <property type="match status" value="1"/>
</dbReference>
<dbReference type="PROSITE" id="PS51747">
    <property type="entry name" value="CYT_DCMP_DEAMINASES_2"/>
    <property type="match status" value="1"/>
</dbReference>
<dbReference type="InterPro" id="IPR004099">
    <property type="entry name" value="Pyr_nucl-diS_OxRdtase_dimer"/>
</dbReference>
<comment type="cofactor">
    <cofactor evidence="1">
        <name>FAD</name>
        <dbReference type="ChEBI" id="CHEBI:57692"/>
    </cofactor>
</comment>
<keyword evidence="6" id="KW-0378">Hydrolase</keyword>
<keyword evidence="11" id="KW-1015">Disulfide bond</keyword>
<dbReference type="PROSITE" id="PS00076">
    <property type="entry name" value="PYRIDINE_REDOX_1"/>
    <property type="match status" value="1"/>
</dbReference>
<evidence type="ECO:0000256" key="9">
    <source>
        <dbReference type="ARBA" id="ARBA00023002"/>
    </source>
</evidence>
<keyword evidence="10" id="KW-0520">NAD</keyword>
<sequence length="587" mass="64812">MKKYDLIVVGSGAGMIIVSRGVRAGMKVALVDHGPLGGTCLNNGCIPSKVLIYSADVIRTLKAAKAVGVEARVEKIDFDRIMRRMHTVVDDGRRGMERSVEEAENLDWYRGWGEFVSDLEIRVGEETIAAPKIFIASGARPSVPSIPGLVEAGYLDNVSVMKLERLPKSLIILGGGYIGCEYGHFFSAMGTEVTIIGRSRRLLSNEDPEISEIVEGRLSEHVNLKTGHEALKVEWEEGKKVVSARDLDTGEMREFAAEEVMVALGRRPNTDILKPEKTGVEVDRHGWIVVDDYLETTRPGIWAVGDAIGKDMFRHAANREARIAWDNAFGEEGTKDKEKVKVDRHAVPHAVFTYPQVGAVGMTEAEAKASGYKILVGRARYGDVTKGYAMAEEESLVKVVVNREDGRILGCQIVGTEAADLAQQVVYLMNAGYQDYGPVARSMEAMEGIENDDGGPFGAVIVQDGVVISRAHNEVLKRNDPTAHAEILAIREASAILGRYDLSTCEIYSTSEPCPMCFAAIFWARIKRLVFGTTREDVAEIGFDDSLIYDVIRGEAELEQMELVNLDREGCREVLEEWRRKPGRRVY</sequence>
<comment type="similarity">
    <text evidence="3 13">Belongs to the class-I pyridine nucleotide-disulfide oxidoreductase family.</text>
</comment>
<keyword evidence="4 13" id="KW-0285">Flavoprotein</keyword>
<evidence type="ECO:0000256" key="6">
    <source>
        <dbReference type="ARBA" id="ARBA00022801"/>
    </source>
</evidence>
<dbReference type="GO" id="GO:0006103">
    <property type="term" value="P:2-oxoglutarate metabolic process"/>
    <property type="evidence" value="ECO:0007669"/>
    <property type="project" value="TreeGrafter"/>
</dbReference>
<dbReference type="EMBL" id="LGHB01000001">
    <property type="protein sequence ID" value="KUK97607.1"/>
    <property type="molecule type" value="Genomic_DNA"/>
</dbReference>
<evidence type="ECO:0000256" key="5">
    <source>
        <dbReference type="ARBA" id="ARBA00022723"/>
    </source>
</evidence>
<comment type="similarity">
    <text evidence="2">Belongs to the cytidine and deoxycytidylate deaminase family.</text>
</comment>
<keyword evidence="8" id="KW-0862">Zinc</keyword>
<dbReference type="InterPro" id="IPR016193">
    <property type="entry name" value="Cytidine_deaminase-like"/>
</dbReference>
<accession>A0A101ILV8</accession>
<dbReference type="InterPro" id="IPR050151">
    <property type="entry name" value="Class-I_Pyr_Nuc-Dis_Oxidored"/>
</dbReference>
<name>A0A101ILV8_9EURY</name>
<evidence type="ECO:0000256" key="1">
    <source>
        <dbReference type="ARBA" id="ARBA00001974"/>
    </source>
</evidence>
<evidence type="ECO:0000259" key="14">
    <source>
        <dbReference type="PROSITE" id="PS51747"/>
    </source>
</evidence>
<keyword evidence="5" id="KW-0479">Metal-binding</keyword>
<dbReference type="InterPro" id="IPR002125">
    <property type="entry name" value="CMP_dCMP_dom"/>
</dbReference>
<evidence type="ECO:0000256" key="8">
    <source>
        <dbReference type="ARBA" id="ARBA00022833"/>
    </source>
</evidence>
<evidence type="ECO:0000256" key="12">
    <source>
        <dbReference type="ARBA" id="ARBA00023284"/>
    </source>
</evidence>
<dbReference type="InterPro" id="IPR012999">
    <property type="entry name" value="Pyr_OxRdtase_I_AS"/>
</dbReference>
<evidence type="ECO:0000256" key="3">
    <source>
        <dbReference type="ARBA" id="ARBA00007532"/>
    </source>
</evidence>
<evidence type="ECO:0000256" key="2">
    <source>
        <dbReference type="ARBA" id="ARBA00006576"/>
    </source>
</evidence>
<dbReference type="PATRIC" id="fig|301375.6.peg.1019"/>
<evidence type="ECO:0000256" key="11">
    <source>
        <dbReference type="ARBA" id="ARBA00023157"/>
    </source>
</evidence>
<keyword evidence="9 13" id="KW-0560">Oxidoreductase</keyword>
<proteinExistence type="inferred from homology"/>
<dbReference type="GO" id="GO:0008270">
    <property type="term" value="F:zinc ion binding"/>
    <property type="evidence" value="ECO:0007669"/>
    <property type="project" value="InterPro"/>
</dbReference>
<evidence type="ECO:0000313" key="15">
    <source>
        <dbReference type="EMBL" id="KUK97607.1"/>
    </source>
</evidence>
<protein>
    <submittedName>
        <fullName evidence="15">Dihydrolipoamide dehydrogenase</fullName>
    </submittedName>
</protein>
<feature type="domain" description="CMP/dCMP-type deaminase" evidence="14">
    <location>
        <begin position="416"/>
        <end position="555"/>
    </location>
</feature>
<dbReference type="Pfam" id="PF00383">
    <property type="entry name" value="dCMP_cyt_deam_1"/>
    <property type="match status" value="1"/>
</dbReference>
<dbReference type="PRINTS" id="PR00368">
    <property type="entry name" value="FADPNR"/>
</dbReference>
<dbReference type="GO" id="GO:0004148">
    <property type="term" value="F:dihydrolipoyl dehydrogenase (NADH) activity"/>
    <property type="evidence" value="ECO:0007669"/>
    <property type="project" value="TreeGrafter"/>
</dbReference>
<dbReference type="Pfam" id="PF02852">
    <property type="entry name" value="Pyr_redox_dim"/>
    <property type="match status" value="1"/>
</dbReference>
<keyword evidence="7 13" id="KW-0274">FAD</keyword>
<dbReference type="Proteomes" id="UP000053961">
    <property type="component" value="Unassembled WGS sequence"/>
</dbReference>
<dbReference type="Gene3D" id="3.30.390.30">
    <property type="match status" value="1"/>
</dbReference>
<dbReference type="InterPro" id="IPR016156">
    <property type="entry name" value="FAD/NAD-linked_Rdtase_dimer_sf"/>
</dbReference>
<dbReference type="SUPFAM" id="SSF53927">
    <property type="entry name" value="Cytidine deaminase-like"/>
    <property type="match status" value="1"/>
</dbReference>
<dbReference type="Gene3D" id="3.40.140.10">
    <property type="entry name" value="Cytidine Deaminase, domain 2"/>
    <property type="match status" value="1"/>
</dbReference>
<reference evidence="16" key="1">
    <citation type="journal article" date="2015" name="MBio">
        <title>Genome-Resolved Metagenomic Analysis Reveals Roles for Candidate Phyla and Other Microbial Community Members in Biogeochemical Transformations in Oil Reservoirs.</title>
        <authorList>
            <person name="Hu P."/>
            <person name="Tom L."/>
            <person name="Singh A."/>
            <person name="Thomas B.C."/>
            <person name="Baker B.J."/>
            <person name="Piceno Y.M."/>
            <person name="Andersen G.L."/>
            <person name="Banfield J.F."/>
        </authorList>
    </citation>
    <scope>NUCLEOTIDE SEQUENCE [LARGE SCALE GENOMIC DNA]</scope>
</reference>
<dbReference type="InterPro" id="IPR036188">
    <property type="entry name" value="FAD/NAD-bd_sf"/>
</dbReference>
<organism evidence="15 16">
    <name type="scientific">Methanothrix harundinacea</name>
    <dbReference type="NCBI Taxonomy" id="301375"/>
    <lineage>
        <taxon>Archaea</taxon>
        <taxon>Methanobacteriati</taxon>
        <taxon>Methanobacteriota</taxon>
        <taxon>Stenosarchaea group</taxon>
        <taxon>Methanomicrobia</taxon>
        <taxon>Methanotrichales</taxon>
        <taxon>Methanotrichaceae</taxon>
        <taxon>Methanothrix</taxon>
    </lineage>
</organism>
<evidence type="ECO:0000256" key="13">
    <source>
        <dbReference type="RuleBase" id="RU003691"/>
    </source>
</evidence>
<evidence type="ECO:0000256" key="10">
    <source>
        <dbReference type="ARBA" id="ARBA00023027"/>
    </source>
</evidence>
<keyword evidence="12 13" id="KW-0676">Redox-active center</keyword>
<evidence type="ECO:0000256" key="4">
    <source>
        <dbReference type="ARBA" id="ARBA00022630"/>
    </source>
</evidence>
<dbReference type="CDD" id="cd01285">
    <property type="entry name" value="nucleoside_deaminase"/>
    <property type="match status" value="1"/>
</dbReference>
<dbReference type="PRINTS" id="PR00411">
    <property type="entry name" value="PNDRDTASEI"/>
</dbReference>
<dbReference type="PANTHER" id="PTHR22912:SF151">
    <property type="entry name" value="DIHYDROLIPOYL DEHYDROGENASE, MITOCHONDRIAL"/>
    <property type="match status" value="1"/>
</dbReference>
<dbReference type="AlphaFoldDB" id="A0A101ILV8"/>
<dbReference type="FunFam" id="3.40.140.10:FF:000011">
    <property type="entry name" value="tRNA-specific adenosine deaminase"/>
    <property type="match status" value="1"/>
</dbReference>
<dbReference type="Gene3D" id="3.50.50.60">
    <property type="entry name" value="FAD/NAD(P)-binding domain"/>
    <property type="match status" value="2"/>
</dbReference>
<dbReference type="PROSITE" id="PS00903">
    <property type="entry name" value="CYT_DCMP_DEAMINASES_1"/>
    <property type="match status" value="1"/>
</dbReference>
<dbReference type="SUPFAM" id="SSF51905">
    <property type="entry name" value="FAD/NAD(P)-binding domain"/>
    <property type="match status" value="1"/>
</dbReference>
<dbReference type="SUPFAM" id="SSF55424">
    <property type="entry name" value="FAD/NAD-linked reductases, dimerisation (C-terminal) domain"/>
    <property type="match status" value="1"/>
</dbReference>
<evidence type="ECO:0000256" key="7">
    <source>
        <dbReference type="ARBA" id="ARBA00022827"/>
    </source>
</evidence>
<dbReference type="InterPro" id="IPR016192">
    <property type="entry name" value="APOBEC/CMP_deaminase_Zn-bd"/>
</dbReference>
<evidence type="ECO:0000313" key="16">
    <source>
        <dbReference type="Proteomes" id="UP000053961"/>
    </source>
</evidence>